<evidence type="ECO:0000313" key="2">
    <source>
        <dbReference type="Proteomes" id="UP000178116"/>
    </source>
</evidence>
<dbReference type="SUPFAM" id="SSF143034">
    <property type="entry name" value="L35p-like"/>
    <property type="match status" value="1"/>
</dbReference>
<dbReference type="Gene3D" id="4.10.410.60">
    <property type="match status" value="1"/>
</dbReference>
<sequence>MAKTNKALSKRLTKITREGKILVRKGGQIHFLAKKKRTKALSQKKWREFKISKKLLKQYLPYI</sequence>
<protein>
    <recommendedName>
        <fullName evidence="3">50S ribosomal protein L35</fullName>
    </recommendedName>
</protein>
<evidence type="ECO:0008006" key="3">
    <source>
        <dbReference type="Google" id="ProtNLM"/>
    </source>
</evidence>
<name>A0A1G2LV66_9BACT</name>
<dbReference type="InterPro" id="IPR037229">
    <property type="entry name" value="Ribosomal_bL35_sf"/>
</dbReference>
<gene>
    <name evidence="1" type="ORF">A3A10_02365</name>
</gene>
<accession>A0A1G2LV66</accession>
<proteinExistence type="predicted"/>
<organism evidence="1 2">
    <name type="scientific">Candidatus Tagabacteria bacterium RIFCSPLOWO2_01_FULL_42_9</name>
    <dbReference type="NCBI Taxonomy" id="1802296"/>
    <lineage>
        <taxon>Bacteria</taxon>
        <taxon>Candidatus Tagaibacteriota</taxon>
    </lineage>
</organism>
<dbReference type="AlphaFoldDB" id="A0A1G2LV66"/>
<reference evidence="1 2" key="1">
    <citation type="journal article" date="2016" name="Nat. Commun.">
        <title>Thousands of microbial genomes shed light on interconnected biogeochemical processes in an aquifer system.</title>
        <authorList>
            <person name="Anantharaman K."/>
            <person name="Brown C.T."/>
            <person name="Hug L.A."/>
            <person name="Sharon I."/>
            <person name="Castelle C.J."/>
            <person name="Probst A.J."/>
            <person name="Thomas B.C."/>
            <person name="Singh A."/>
            <person name="Wilkins M.J."/>
            <person name="Karaoz U."/>
            <person name="Brodie E.L."/>
            <person name="Williams K.H."/>
            <person name="Hubbard S.S."/>
            <person name="Banfield J.F."/>
        </authorList>
    </citation>
    <scope>NUCLEOTIDE SEQUENCE [LARGE SCALE GENOMIC DNA]</scope>
</reference>
<dbReference type="EMBL" id="MHRA01000020">
    <property type="protein sequence ID" value="OHA15497.1"/>
    <property type="molecule type" value="Genomic_DNA"/>
</dbReference>
<dbReference type="Proteomes" id="UP000178116">
    <property type="component" value="Unassembled WGS sequence"/>
</dbReference>
<comment type="caution">
    <text evidence="1">The sequence shown here is derived from an EMBL/GenBank/DDBJ whole genome shotgun (WGS) entry which is preliminary data.</text>
</comment>
<evidence type="ECO:0000313" key="1">
    <source>
        <dbReference type="EMBL" id="OHA15497.1"/>
    </source>
</evidence>